<organism evidence="5">
    <name type="scientific">Amphora coffeiformis</name>
    <dbReference type="NCBI Taxonomy" id="265554"/>
    <lineage>
        <taxon>Eukaryota</taxon>
        <taxon>Sar</taxon>
        <taxon>Stramenopiles</taxon>
        <taxon>Ochrophyta</taxon>
        <taxon>Bacillariophyta</taxon>
        <taxon>Bacillariophyceae</taxon>
        <taxon>Bacillariophycidae</taxon>
        <taxon>Thalassiophysales</taxon>
        <taxon>Catenulaceae</taxon>
        <taxon>Amphora</taxon>
    </lineage>
</organism>
<dbReference type="InterPro" id="IPR000182">
    <property type="entry name" value="GNAT_dom"/>
</dbReference>
<dbReference type="AlphaFoldDB" id="A0A7S3P0L7"/>
<dbReference type="PROSITE" id="PS51186">
    <property type="entry name" value="GNAT"/>
    <property type="match status" value="1"/>
</dbReference>
<evidence type="ECO:0000259" key="4">
    <source>
        <dbReference type="PROSITE" id="PS51186"/>
    </source>
</evidence>
<dbReference type="InterPro" id="IPR051016">
    <property type="entry name" value="Diverse_Substrate_AcTransf"/>
</dbReference>
<evidence type="ECO:0000256" key="1">
    <source>
        <dbReference type="ARBA" id="ARBA00008694"/>
    </source>
</evidence>
<dbReference type="CDD" id="cd04301">
    <property type="entry name" value="NAT_SF"/>
    <property type="match status" value="1"/>
</dbReference>
<evidence type="ECO:0000256" key="2">
    <source>
        <dbReference type="ARBA" id="ARBA00022679"/>
    </source>
</evidence>
<evidence type="ECO:0000256" key="3">
    <source>
        <dbReference type="ARBA" id="ARBA00023315"/>
    </source>
</evidence>
<dbReference type="Pfam" id="PF00583">
    <property type="entry name" value="Acetyltransf_1"/>
    <property type="match status" value="1"/>
</dbReference>
<name>A0A7S3P0L7_9STRA</name>
<dbReference type="PANTHER" id="PTHR10545">
    <property type="entry name" value="DIAMINE N-ACETYLTRANSFERASE"/>
    <property type="match status" value="1"/>
</dbReference>
<dbReference type="GO" id="GO:0008080">
    <property type="term" value="F:N-acetyltransferase activity"/>
    <property type="evidence" value="ECO:0007669"/>
    <property type="project" value="TreeGrafter"/>
</dbReference>
<sequence length="385" mass="42803">MGNSATLPDDLTLSKLELDLARVCQEANQSQDRWIFHPADADTLNASATLGSTTTTASPVPNDVDTSLLLGITRKSTGTDTSPQNHQQLCTFYLAYSTWEGRVLFWDALVGGDGDANSTSNNDDKHENEILWARLLAKIASALYCRRLVWRHRDALPSAYGDNNHKELTAETLHGWLTIHWEFPELQAFAPYSKEGNDSTAALSTKQAFSMALKESHHDRFRLRLATDADIDTIDRLVMGLAVFEKEPESYILSKQQLLQDGFASHPLYYCILVDDTSLSEPRTCAMAFCYLGSELSKGRFLYLEDLFFEEAYRGKGGGKLLMSTLAKVAQSLGCTKAVWQALYWNSPAINFYNSLGARVQEGLITSRFTGVALDTVAKLPLVDY</sequence>
<dbReference type="EMBL" id="HBIM01002380">
    <property type="protein sequence ID" value="CAE0403893.1"/>
    <property type="molecule type" value="Transcribed_RNA"/>
</dbReference>
<keyword evidence="2" id="KW-0808">Transferase</keyword>
<keyword evidence="3" id="KW-0012">Acyltransferase</keyword>
<dbReference type="PANTHER" id="PTHR10545:SF29">
    <property type="entry name" value="GH14572P-RELATED"/>
    <property type="match status" value="1"/>
</dbReference>
<dbReference type="FunFam" id="3.40.630.30:FF:000064">
    <property type="entry name" value="GNAT family acetyltransferase"/>
    <property type="match status" value="1"/>
</dbReference>
<dbReference type="Gene3D" id="3.40.630.30">
    <property type="match status" value="1"/>
</dbReference>
<comment type="similarity">
    <text evidence="1">Belongs to the acetyltransferase family.</text>
</comment>
<dbReference type="SUPFAM" id="SSF55729">
    <property type="entry name" value="Acyl-CoA N-acyltransferases (Nat)"/>
    <property type="match status" value="1"/>
</dbReference>
<proteinExistence type="inferred from homology"/>
<gene>
    <name evidence="5" type="ORF">ACOF00016_LOCUS2081</name>
</gene>
<evidence type="ECO:0000313" key="5">
    <source>
        <dbReference type="EMBL" id="CAE0403893.1"/>
    </source>
</evidence>
<dbReference type="InterPro" id="IPR016181">
    <property type="entry name" value="Acyl_CoA_acyltransferase"/>
</dbReference>
<protein>
    <recommendedName>
        <fullName evidence="4">N-acetyltransferase domain-containing protein</fullName>
    </recommendedName>
</protein>
<accession>A0A7S3P0L7</accession>
<reference evidence="5" key="1">
    <citation type="submission" date="2021-01" db="EMBL/GenBank/DDBJ databases">
        <authorList>
            <person name="Corre E."/>
            <person name="Pelletier E."/>
            <person name="Niang G."/>
            <person name="Scheremetjew M."/>
            <person name="Finn R."/>
            <person name="Kale V."/>
            <person name="Holt S."/>
            <person name="Cochrane G."/>
            <person name="Meng A."/>
            <person name="Brown T."/>
            <person name="Cohen L."/>
        </authorList>
    </citation>
    <scope>NUCLEOTIDE SEQUENCE</scope>
    <source>
        <strain evidence="5">CCMP127</strain>
    </source>
</reference>
<feature type="domain" description="N-acetyltransferase" evidence="4">
    <location>
        <begin position="221"/>
        <end position="383"/>
    </location>
</feature>